<name>A0AAJ0G1N9_9HYPO</name>
<dbReference type="GO" id="GO:0033615">
    <property type="term" value="P:mitochondrial proton-transporting ATP synthase complex assembly"/>
    <property type="evidence" value="ECO:0007669"/>
    <property type="project" value="InterPro"/>
</dbReference>
<evidence type="ECO:0000313" key="2">
    <source>
        <dbReference type="EMBL" id="KAK2603508.1"/>
    </source>
</evidence>
<dbReference type="EMBL" id="JASWJB010000062">
    <property type="protein sequence ID" value="KAK2603508.1"/>
    <property type="molecule type" value="Genomic_DNA"/>
</dbReference>
<dbReference type="AlphaFoldDB" id="A0AAJ0G1N9"/>
<evidence type="ECO:0008006" key="4">
    <source>
        <dbReference type="Google" id="ProtNLM"/>
    </source>
</evidence>
<evidence type="ECO:0000256" key="1">
    <source>
        <dbReference type="SAM" id="MobiDB-lite"/>
    </source>
</evidence>
<reference evidence="2" key="1">
    <citation type="submission" date="2023-06" db="EMBL/GenBank/DDBJ databases">
        <title>Conoideocrella luteorostrata (Hypocreales: Clavicipitaceae), a potential biocontrol fungus for elongate hemlock scale in United States Christmas tree production areas.</title>
        <authorList>
            <person name="Barrett H."/>
            <person name="Lovett B."/>
            <person name="Macias A.M."/>
            <person name="Stajich J.E."/>
            <person name="Kasson M.T."/>
        </authorList>
    </citation>
    <scope>NUCLEOTIDE SEQUENCE</scope>
    <source>
        <strain evidence="2">ARSEF 14590</strain>
    </source>
</reference>
<feature type="region of interest" description="Disordered" evidence="1">
    <location>
        <begin position="26"/>
        <end position="59"/>
    </location>
</feature>
<organism evidence="2 3">
    <name type="scientific">Conoideocrella luteorostrata</name>
    <dbReference type="NCBI Taxonomy" id="1105319"/>
    <lineage>
        <taxon>Eukaryota</taxon>
        <taxon>Fungi</taxon>
        <taxon>Dikarya</taxon>
        <taxon>Ascomycota</taxon>
        <taxon>Pezizomycotina</taxon>
        <taxon>Sordariomycetes</taxon>
        <taxon>Hypocreomycetidae</taxon>
        <taxon>Hypocreales</taxon>
        <taxon>Clavicipitaceae</taxon>
        <taxon>Conoideocrella</taxon>
    </lineage>
</organism>
<protein>
    <recommendedName>
        <fullName evidence="4">Complex 1 LYR protein</fullName>
    </recommendedName>
</protein>
<dbReference type="PANTHER" id="PTHR28015:SF1">
    <property type="entry name" value="ATP SYNTHASE ASSEMBLY FACTOR FMC1, MITOCHONDRIAL"/>
    <property type="match status" value="1"/>
</dbReference>
<dbReference type="GO" id="GO:0005759">
    <property type="term" value="C:mitochondrial matrix"/>
    <property type="evidence" value="ECO:0007669"/>
    <property type="project" value="TreeGrafter"/>
</dbReference>
<gene>
    <name evidence="2" type="ORF">QQS21_004277</name>
</gene>
<dbReference type="PANTHER" id="PTHR28015">
    <property type="entry name" value="ATP SYNTHASE ASSEMBLY FACTOR FMC1, MITOCHONDRIAL"/>
    <property type="match status" value="1"/>
</dbReference>
<dbReference type="InterPro" id="IPR039196">
    <property type="entry name" value="Fmc1"/>
</dbReference>
<keyword evidence="3" id="KW-1185">Reference proteome</keyword>
<proteinExistence type="predicted"/>
<accession>A0AAJ0G1N9</accession>
<dbReference type="Pfam" id="PF13233">
    <property type="entry name" value="Complex1_LYR_2"/>
    <property type="match status" value="1"/>
</dbReference>
<comment type="caution">
    <text evidence="2">The sequence shown here is derived from an EMBL/GenBank/DDBJ whole genome shotgun (WGS) entry which is preliminary data.</text>
</comment>
<dbReference type="Proteomes" id="UP001251528">
    <property type="component" value="Unassembled WGS sequence"/>
</dbReference>
<sequence>MSSTSLLPRRLRSMYRSILRELPPRPILRSPRSHLHDRLRASFADPSSSPAPAPPSPAAQAEQLIAYLRSQRLYVTLIERYNPGMGMDEEERVRLTARRVGMDMPDLYRDRSGELK</sequence>
<evidence type="ECO:0000313" key="3">
    <source>
        <dbReference type="Proteomes" id="UP001251528"/>
    </source>
</evidence>